<dbReference type="OrthoDB" id="539541at2759"/>
<proteinExistence type="predicted"/>
<name>A0A9P7EUV6_9AGAM</name>
<dbReference type="AlphaFoldDB" id="A0A9P7EUV6"/>
<evidence type="ECO:0000256" key="1">
    <source>
        <dbReference type="SAM" id="MobiDB-lite"/>
    </source>
</evidence>
<gene>
    <name evidence="3" type="ORF">F5147DRAFT_764127</name>
</gene>
<sequence length="293" mass="32296">MSAAAARVSHSAQAVRPFRKPPKIRKFLKRDENGLPVPHVRNLIVRDTHPCRLMDHYHTALQDNLMYMTYNHESGTPPPSPRQIRLTYDPNDPYTKNRYNPPVGGSQAGKKPAPPTTSQNVVHLEKIVIHSMMKEALTNRSNLLGLIAAFRAMSGETESGGGRPSSSGVQIVKGKKNVELKGPKMYDFLNTLVEFVLPRIREFPGIVMPPASSTMKSPSGVAGVVSFGLPPEAMGYFPQIEVNLDSYPKSYVGLGAQNRARALVSGSRYPLLANYVVNQVICSLHAIINEDIW</sequence>
<dbReference type="RefSeq" id="XP_041286859.1">
    <property type="nucleotide sequence ID" value="XM_041440687.1"/>
</dbReference>
<evidence type="ECO:0000313" key="3">
    <source>
        <dbReference type="EMBL" id="KAG2092486.1"/>
    </source>
</evidence>
<reference evidence="3" key="1">
    <citation type="journal article" date="2020" name="New Phytol.">
        <title>Comparative genomics reveals dynamic genome evolution in host specialist ectomycorrhizal fungi.</title>
        <authorList>
            <person name="Lofgren L.A."/>
            <person name="Nguyen N.H."/>
            <person name="Vilgalys R."/>
            <person name="Ruytinx J."/>
            <person name="Liao H.L."/>
            <person name="Branco S."/>
            <person name="Kuo A."/>
            <person name="LaButti K."/>
            <person name="Lipzen A."/>
            <person name="Andreopoulos W."/>
            <person name="Pangilinan J."/>
            <person name="Riley R."/>
            <person name="Hundley H."/>
            <person name="Na H."/>
            <person name="Barry K."/>
            <person name="Grigoriev I.V."/>
            <person name="Stajich J.E."/>
            <person name="Kennedy P.G."/>
        </authorList>
    </citation>
    <scope>NUCLEOTIDE SEQUENCE</scope>
    <source>
        <strain evidence="3">FC423</strain>
    </source>
</reference>
<keyword evidence="4" id="KW-1185">Reference proteome</keyword>
<evidence type="ECO:0000259" key="2">
    <source>
        <dbReference type="Pfam" id="PF00673"/>
    </source>
</evidence>
<evidence type="ECO:0000313" key="4">
    <source>
        <dbReference type="Proteomes" id="UP000823399"/>
    </source>
</evidence>
<dbReference type="GeneID" id="64702946"/>
<organism evidence="3 4">
    <name type="scientific">Suillus discolor</name>
    <dbReference type="NCBI Taxonomy" id="1912936"/>
    <lineage>
        <taxon>Eukaryota</taxon>
        <taxon>Fungi</taxon>
        <taxon>Dikarya</taxon>
        <taxon>Basidiomycota</taxon>
        <taxon>Agaricomycotina</taxon>
        <taxon>Agaricomycetes</taxon>
        <taxon>Agaricomycetidae</taxon>
        <taxon>Boletales</taxon>
        <taxon>Suillineae</taxon>
        <taxon>Suillaceae</taxon>
        <taxon>Suillus</taxon>
    </lineage>
</organism>
<accession>A0A9P7EUV6</accession>
<feature type="compositionally biased region" description="Low complexity" evidence="1">
    <location>
        <begin position="1"/>
        <end position="16"/>
    </location>
</feature>
<dbReference type="EMBL" id="JABBWM010000090">
    <property type="protein sequence ID" value="KAG2092486.1"/>
    <property type="molecule type" value="Genomic_DNA"/>
</dbReference>
<feature type="region of interest" description="Disordered" evidence="1">
    <location>
        <begin position="1"/>
        <end position="20"/>
    </location>
</feature>
<feature type="domain" description="Large ribosomal subunit protein uL5 C-terminal" evidence="2">
    <location>
        <begin position="177"/>
        <end position="245"/>
    </location>
</feature>
<dbReference type="InterPro" id="IPR022803">
    <property type="entry name" value="Ribosomal_uL5_dom_sf"/>
</dbReference>
<dbReference type="Gene3D" id="3.30.1440.10">
    <property type="match status" value="1"/>
</dbReference>
<dbReference type="SUPFAM" id="SSF55282">
    <property type="entry name" value="RL5-like"/>
    <property type="match status" value="1"/>
</dbReference>
<protein>
    <recommendedName>
        <fullName evidence="2">Large ribosomal subunit protein uL5 C-terminal domain-containing protein</fullName>
    </recommendedName>
</protein>
<dbReference type="Proteomes" id="UP000823399">
    <property type="component" value="Unassembled WGS sequence"/>
</dbReference>
<dbReference type="InterPro" id="IPR031309">
    <property type="entry name" value="Ribosomal_uL5_C"/>
</dbReference>
<feature type="region of interest" description="Disordered" evidence="1">
    <location>
        <begin position="71"/>
        <end position="118"/>
    </location>
</feature>
<dbReference type="Pfam" id="PF00673">
    <property type="entry name" value="Ribosomal_L5_C"/>
    <property type="match status" value="1"/>
</dbReference>
<comment type="caution">
    <text evidence="3">The sequence shown here is derived from an EMBL/GenBank/DDBJ whole genome shotgun (WGS) entry which is preliminary data.</text>
</comment>